<proteinExistence type="predicted"/>
<keyword evidence="1" id="KW-0732">Signal</keyword>
<dbReference type="SUPFAM" id="SSF49373">
    <property type="entry name" value="Invasin/intimin cell-adhesion fragments"/>
    <property type="match status" value="1"/>
</dbReference>
<evidence type="ECO:0000313" key="4">
    <source>
        <dbReference type="Proteomes" id="UP000018837"/>
    </source>
</evidence>
<dbReference type="SMART" id="SM00635">
    <property type="entry name" value="BID_2"/>
    <property type="match status" value="1"/>
</dbReference>
<dbReference type="EMBL" id="AYUF01000489">
    <property type="protein sequence ID" value="ETK01253.1"/>
    <property type="molecule type" value="Genomic_DNA"/>
</dbReference>
<dbReference type="CDD" id="cd14948">
    <property type="entry name" value="BACON"/>
    <property type="match status" value="1"/>
</dbReference>
<dbReference type="PATRIC" id="fig|1411148.3.peg.1816"/>
<evidence type="ECO:0000259" key="2">
    <source>
        <dbReference type="SMART" id="SM00635"/>
    </source>
</evidence>
<dbReference type="Gene3D" id="2.60.40.1080">
    <property type="match status" value="1"/>
</dbReference>
<evidence type="ECO:0000256" key="1">
    <source>
        <dbReference type="SAM" id="SignalP"/>
    </source>
</evidence>
<feature type="domain" description="BIG2" evidence="2">
    <location>
        <begin position="363"/>
        <end position="450"/>
    </location>
</feature>
<dbReference type="InterPro" id="IPR036116">
    <property type="entry name" value="FN3_sf"/>
</dbReference>
<comment type="caution">
    <text evidence="3">The sequence shown here is derived from an EMBL/GenBank/DDBJ whole genome shotgun (WGS) entry which is preliminary data.</text>
</comment>
<feature type="chain" id="PRO_5004812415" description="BIG2 domain-containing protein" evidence="1">
    <location>
        <begin position="27"/>
        <end position="541"/>
    </location>
</feature>
<evidence type="ECO:0000313" key="3">
    <source>
        <dbReference type="EMBL" id="ETK01253.1"/>
    </source>
</evidence>
<protein>
    <recommendedName>
        <fullName evidence="2">BIG2 domain-containing protein</fullName>
    </recommendedName>
</protein>
<accession>W2C2H2</accession>
<dbReference type="InterPro" id="IPR013783">
    <property type="entry name" value="Ig-like_fold"/>
</dbReference>
<name>W2C2H2_9BACT</name>
<sequence>MKTKFRISILLITLLGLMSATSDSWAQKSHAHEVTFTPEKLIVPAEGGTFKIQMKALGYFWDCSAPPSWVTYLEPRSNDKDYLGEHDITITVMPNIGPTRSHTLYFKTIYAYAGGPGDVDTSKYVITQLSGEFVAPTVANKALTLSATEDAITVTWHAAKDNKTQANDLTYRVYVADKPSLLTDLSFDSDLPAAHDPNGLNPSQAGTFTTTIEKYTDGQQLIETLEPGTTYYVIVAVYDEDENVTEYTMGQVKTATPATPFVKLSEQEIVMDAGGGKHTLTVTSNYGWNSDVSPNGALKRNGGWFTNTGMSAIGGNGIASDDDYSFAVDPNTSSDDRKLTVTLSSTRAPSITTTLTITQKGTKPTEVMVSSLLMNLPRVTVNGDRSRFNLNATVYPADATDKRLQWSSSDESVATVHASSASASRLKSGVAIGTAVEVRIHKKGKAVITAQAMDGSGKSASCEVNVLSTVGNATVATPARIYAANGTLRISLPTASRVEIYTLLGKCFHSFTAPAGETTLTLPAGLYIVRAGESVQKISIN</sequence>
<dbReference type="Proteomes" id="UP000018837">
    <property type="component" value="Unassembled WGS sequence"/>
</dbReference>
<dbReference type="SUPFAM" id="SSF49265">
    <property type="entry name" value="Fibronectin type III"/>
    <property type="match status" value="1"/>
</dbReference>
<gene>
    <name evidence="3" type="ORF">N425_11140</name>
</gene>
<dbReference type="AlphaFoldDB" id="W2C2H2"/>
<organism evidence="3 4">
    <name type="scientific">Tannerella sp. oral taxon BU063 isolate Cell 2</name>
    <dbReference type="NCBI Taxonomy" id="1411148"/>
    <lineage>
        <taxon>Bacteria</taxon>
        <taxon>Pseudomonadati</taxon>
        <taxon>Bacteroidota</taxon>
        <taxon>Bacteroidia</taxon>
        <taxon>Bacteroidales</taxon>
        <taxon>Tannerellaceae</taxon>
        <taxon>Tannerella</taxon>
    </lineage>
</organism>
<dbReference type="InterPro" id="IPR003343">
    <property type="entry name" value="Big_2"/>
</dbReference>
<dbReference type="InterPro" id="IPR024361">
    <property type="entry name" value="BACON"/>
</dbReference>
<reference evidence="3 4" key="1">
    <citation type="submission" date="2013-11" db="EMBL/GenBank/DDBJ databases">
        <title>Single cell genomics of uncultured Tannerella BU063 (oral taxon 286).</title>
        <authorList>
            <person name="Beall C.J."/>
            <person name="Campbell A.G."/>
            <person name="Griffen A.L."/>
            <person name="Podar M."/>
            <person name="Leys E.J."/>
        </authorList>
    </citation>
    <scope>NUCLEOTIDE SEQUENCE [LARGE SCALE GENOMIC DNA]</scope>
    <source>
        <strain evidence="3">Cell 2</strain>
    </source>
</reference>
<feature type="signal peptide" evidence="1">
    <location>
        <begin position="1"/>
        <end position="26"/>
    </location>
</feature>
<dbReference type="Gene3D" id="2.60.40.10">
    <property type="entry name" value="Immunoglobulins"/>
    <property type="match status" value="3"/>
</dbReference>
<dbReference type="InterPro" id="IPR008964">
    <property type="entry name" value="Invasin/intimin_cell_adhesion"/>
</dbReference>